<dbReference type="PANTHER" id="PTHR30035">
    <property type="entry name" value="LIPOPROTEIN VACJ-RELATED"/>
    <property type="match status" value="1"/>
</dbReference>
<evidence type="ECO:0000256" key="1">
    <source>
        <dbReference type="ARBA" id="ARBA00010634"/>
    </source>
</evidence>
<dbReference type="AlphaFoldDB" id="A0A9X2AZ04"/>
<protein>
    <submittedName>
        <fullName evidence="5">MlaA family lipoprotein</fullName>
    </submittedName>
</protein>
<dbReference type="Pfam" id="PF04333">
    <property type="entry name" value="MlaA"/>
    <property type="match status" value="1"/>
</dbReference>
<organism evidence="5 6">
    <name type="scientific">Vibrio gelatinilyticus</name>
    <dbReference type="NCBI Taxonomy" id="2893468"/>
    <lineage>
        <taxon>Bacteria</taxon>
        <taxon>Pseudomonadati</taxon>
        <taxon>Pseudomonadota</taxon>
        <taxon>Gammaproteobacteria</taxon>
        <taxon>Vibrionales</taxon>
        <taxon>Vibrionaceae</taxon>
        <taxon>Vibrio</taxon>
    </lineage>
</organism>
<comment type="similarity">
    <text evidence="1">Belongs to the MlaA family.</text>
</comment>
<evidence type="ECO:0000313" key="6">
    <source>
        <dbReference type="Proteomes" id="UP001139488"/>
    </source>
</evidence>
<comment type="caution">
    <text evidence="5">The sequence shown here is derived from an EMBL/GenBank/DDBJ whole genome shotgun (WGS) entry which is preliminary data.</text>
</comment>
<feature type="compositionally biased region" description="Polar residues" evidence="3">
    <location>
        <begin position="40"/>
        <end position="58"/>
    </location>
</feature>
<evidence type="ECO:0000256" key="4">
    <source>
        <dbReference type="SAM" id="SignalP"/>
    </source>
</evidence>
<keyword evidence="2 4" id="KW-0732">Signal</keyword>
<dbReference type="PRINTS" id="PR01805">
    <property type="entry name" value="VACJLIPOPROT"/>
</dbReference>
<evidence type="ECO:0000256" key="3">
    <source>
        <dbReference type="SAM" id="MobiDB-lite"/>
    </source>
</evidence>
<name>A0A9X2AZ04_9VIBR</name>
<evidence type="ECO:0000313" key="5">
    <source>
        <dbReference type="EMBL" id="MCJ2377307.1"/>
    </source>
</evidence>
<dbReference type="GO" id="GO:0016020">
    <property type="term" value="C:membrane"/>
    <property type="evidence" value="ECO:0007669"/>
    <property type="project" value="InterPro"/>
</dbReference>
<sequence>MHLALYGRNRSIFTLLISFVFVTGCSSAPADNPSGEEPSRNSASSSEVAQANTPQAESHPNDPFESFNRAMWTLNYDYLDPYLVRPVSLAYVNYTPDPLRLGVRNFLANLDEPFSMVNNAVMGNGGVALDHFNRFWLNSTLGLLGFIDIATYAGIEKRSKKEFGDALGHYGTGKGAYIMLPAYGPIVVREGADFVDGLYPPISYLSFWASFGKWALEGMEKRALVVPQEVTLENSPDPYALTREVYLQRQDYNAEVASEEIDADEEAYLDEYLEEGFD</sequence>
<keyword evidence="5" id="KW-0449">Lipoprotein</keyword>
<dbReference type="GO" id="GO:0120010">
    <property type="term" value="P:intermembrane phospholipid transfer"/>
    <property type="evidence" value="ECO:0007669"/>
    <property type="project" value="TreeGrafter"/>
</dbReference>
<gene>
    <name evidence="5" type="ORF">LNL84_10750</name>
</gene>
<feature type="signal peptide" evidence="4">
    <location>
        <begin position="1"/>
        <end position="30"/>
    </location>
</feature>
<evidence type="ECO:0000256" key="2">
    <source>
        <dbReference type="ARBA" id="ARBA00022729"/>
    </source>
</evidence>
<dbReference type="InterPro" id="IPR007428">
    <property type="entry name" value="MlaA"/>
</dbReference>
<feature type="region of interest" description="Disordered" evidence="3">
    <location>
        <begin position="30"/>
        <end position="62"/>
    </location>
</feature>
<dbReference type="EMBL" id="JAJNNZ010000007">
    <property type="protein sequence ID" value="MCJ2377307.1"/>
    <property type="molecule type" value="Genomic_DNA"/>
</dbReference>
<reference evidence="5" key="1">
    <citation type="submission" date="2021-11" db="EMBL/GenBank/DDBJ databases">
        <title>Vibrio ZSDE26 sp. nov. and Vibrio ZSDZ34 sp. nov., isolated from coastal seawater in Qingdao.</title>
        <authorList>
            <person name="Zhang P."/>
        </authorList>
    </citation>
    <scope>NUCLEOTIDE SEQUENCE</scope>
    <source>
        <strain evidence="5">ZSDZ34</strain>
    </source>
</reference>
<dbReference type="Proteomes" id="UP001139488">
    <property type="component" value="Unassembled WGS sequence"/>
</dbReference>
<feature type="chain" id="PRO_5040820648" evidence="4">
    <location>
        <begin position="31"/>
        <end position="278"/>
    </location>
</feature>
<keyword evidence="6" id="KW-1185">Reference proteome</keyword>
<accession>A0A9X2AZ04</accession>
<proteinExistence type="inferred from homology"/>
<dbReference type="PANTHER" id="PTHR30035:SF3">
    <property type="entry name" value="INTERMEMBRANE PHOSPHOLIPID TRANSPORT SYSTEM LIPOPROTEIN MLAA"/>
    <property type="match status" value="1"/>
</dbReference>